<dbReference type="AlphaFoldDB" id="A0A6A6Y0Y7"/>
<evidence type="ECO:0000313" key="3">
    <source>
        <dbReference type="RefSeq" id="XP_033569435.1"/>
    </source>
</evidence>
<organism evidence="1">
    <name type="scientific">Mytilinidion resinicola</name>
    <dbReference type="NCBI Taxonomy" id="574789"/>
    <lineage>
        <taxon>Eukaryota</taxon>
        <taxon>Fungi</taxon>
        <taxon>Dikarya</taxon>
        <taxon>Ascomycota</taxon>
        <taxon>Pezizomycotina</taxon>
        <taxon>Dothideomycetes</taxon>
        <taxon>Pleosporomycetidae</taxon>
        <taxon>Mytilinidiales</taxon>
        <taxon>Mytilinidiaceae</taxon>
        <taxon>Mytilinidion</taxon>
    </lineage>
</organism>
<keyword evidence="2" id="KW-1185">Reference proteome</keyword>
<sequence>MDLCNASYRQGSSILRLNRSHGSVWKTHIALRRFPMDSMRALVAFQRHRISQLSHPPRILQSQTSPAEDIRFGDKYPAFSGIAEHMAAIFKEDYLAGFFAGELPWALLWRVENWFRHFKC</sequence>
<protein>
    <submittedName>
        <fullName evidence="1 3">Uncharacterized protein</fullName>
    </submittedName>
</protein>
<accession>A0A6A6Y0Y7</accession>
<evidence type="ECO:0000313" key="1">
    <source>
        <dbReference type="EMBL" id="KAF2802471.1"/>
    </source>
</evidence>
<dbReference type="GeneID" id="54454174"/>
<evidence type="ECO:0000313" key="2">
    <source>
        <dbReference type="Proteomes" id="UP000504636"/>
    </source>
</evidence>
<dbReference type="RefSeq" id="XP_033569435.1">
    <property type="nucleotide sequence ID" value="XM_033713281.1"/>
</dbReference>
<dbReference type="EMBL" id="MU003723">
    <property type="protein sequence ID" value="KAF2802471.1"/>
    <property type="molecule type" value="Genomic_DNA"/>
</dbReference>
<reference evidence="3" key="2">
    <citation type="submission" date="2020-04" db="EMBL/GenBank/DDBJ databases">
        <authorList>
            <consortium name="NCBI Genome Project"/>
        </authorList>
    </citation>
    <scope>NUCLEOTIDE SEQUENCE</scope>
    <source>
        <strain evidence="3">CBS 304.34</strain>
    </source>
</reference>
<reference evidence="1 3" key="1">
    <citation type="journal article" date="2020" name="Stud. Mycol.">
        <title>101 Dothideomycetes genomes: a test case for predicting lifestyles and emergence of pathogens.</title>
        <authorList>
            <person name="Haridas S."/>
            <person name="Albert R."/>
            <person name="Binder M."/>
            <person name="Bloem J."/>
            <person name="Labutti K."/>
            <person name="Salamov A."/>
            <person name="Andreopoulos B."/>
            <person name="Baker S."/>
            <person name="Barry K."/>
            <person name="Bills G."/>
            <person name="Bluhm B."/>
            <person name="Cannon C."/>
            <person name="Castanera R."/>
            <person name="Culley D."/>
            <person name="Daum C."/>
            <person name="Ezra D."/>
            <person name="Gonzalez J."/>
            <person name="Henrissat B."/>
            <person name="Kuo A."/>
            <person name="Liang C."/>
            <person name="Lipzen A."/>
            <person name="Lutzoni F."/>
            <person name="Magnuson J."/>
            <person name="Mondo S."/>
            <person name="Nolan M."/>
            <person name="Ohm R."/>
            <person name="Pangilinan J."/>
            <person name="Park H.-J."/>
            <person name="Ramirez L."/>
            <person name="Alfaro M."/>
            <person name="Sun H."/>
            <person name="Tritt A."/>
            <person name="Yoshinaga Y."/>
            <person name="Zwiers L.-H."/>
            <person name="Turgeon B."/>
            <person name="Goodwin S."/>
            <person name="Spatafora J."/>
            <person name="Crous P."/>
            <person name="Grigoriev I."/>
        </authorList>
    </citation>
    <scope>NUCLEOTIDE SEQUENCE</scope>
    <source>
        <strain evidence="1 3">CBS 304.34</strain>
    </source>
</reference>
<gene>
    <name evidence="1 3" type="ORF">BDZ99DRAFT_204182</name>
</gene>
<name>A0A6A6Y0Y7_9PEZI</name>
<proteinExistence type="predicted"/>
<dbReference type="Proteomes" id="UP000504636">
    <property type="component" value="Unplaced"/>
</dbReference>
<reference evidence="3" key="3">
    <citation type="submission" date="2025-04" db="UniProtKB">
        <authorList>
            <consortium name="RefSeq"/>
        </authorList>
    </citation>
    <scope>IDENTIFICATION</scope>
    <source>
        <strain evidence="3">CBS 304.34</strain>
    </source>
</reference>